<gene>
    <name evidence="2" type="ORF">B0I24_101195</name>
    <name evidence="3" type="ORF">CWE07_00945</name>
</gene>
<dbReference type="Proteomes" id="UP000287865">
    <property type="component" value="Unassembled WGS sequence"/>
</dbReference>
<dbReference type="GO" id="GO:0042925">
    <property type="term" value="F:benzoate transmembrane transporter activity"/>
    <property type="evidence" value="ECO:0007669"/>
    <property type="project" value="InterPro"/>
</dbReference>
<proteinExistence type="predicted"/>
<dbReference type="AlphaFoldDB" id="A0A327X7E7"/>
<dbReference type="EMBL" id="PIPK01000001">
    <property type="protein sequence ID" value="RUO28403.1"/>
    <property type="molecule type" value="Genomic_DNA"/>
</dbReference>
<reference evidence="3 5" key="1">
    <citation type="journal article" date="2018" name="Front. Microbiol.">
        <title>Genome-Based Analysis Reveals the Taxonomy and Diversity of the Family Idiomarinaceae.</title>
        <authorList>
            <person name="Liu Y."/>
            <person name="Lai Q."/>
            <person name="Shao Z."/>
        </authorList>
    </citation>
    <scope>NUCLEOTIDE SEQUENCE [LARGE SCALE GENOMIC DNA]</scope>
    <source>
        <strain evidence="3 5">CF12-14</strain>
    </source>
</reference>
<feature type="transmembrane region" description="Helical" evidence="1">
    <location>
        <begin position="315"/>
        <end position="333"/>
    </location>
</feature>
<feature type="transmembrane region" description="Helical" evidence="1">
    <location>
        <begin position="116"/>
        <end position="134"/>
    </location>
</feature>
<keyword evidence="1" id="KW-0472">Membrane</keyword>
<dbReference type="InterPro" id="IPR004711">
    <property type="entry name" value="Benzoate_Transporter"/>
</dbReference>
<feature type="transmembrane region" description="Helical" evidence="1">
    <location>
        <begin position="164"/>
        <end position="183"/>
    </location>
</feature>
<feature type="transmembrane region" description="Helical" evidence="1">
    <location>
        <begin position="140"/>
        <end position="157"/>
    </location>
</feature>
<keyword evidence="1" id="KW-1133">Transmembrane helix</keyword>
<dbReference type="PANTHER" id="PTHR30199">
    <property type="entry name" value="MFS FAMILY TRANSPORTER, PREDICTED SUBSTRATE BENZOATE"/>
    <property type="match status" value="1"/>
</dbReference>
<comment type="caution">
    <text evidence="2">The sequence shown here is derived from an EMBL/GenBank/DDBJ whole genome shotgun (WGS) entry which is preliminary data.</text>
</comment>
<dbReference type="PANTHER" id="PTHR30199:SF0">
    <property type="entry name" value="INNER MEMBRANE PROTEIN YDCO"/>
    <property type="match status" value="1"/>
</dbReference>
<keyword evidence="5" id="KW-1185">Reference proteome</keyword>
<feature type="transmembrane region" description="Helical" evidence="1">
    <location>
        <begin position="37"/>
        <end position="59"/>
    </location>
</feature>
<dbReference type="GO" id="GO:0005886">
    <property type="term" value="C:plasma membrane"/>
    <property type="evidence" value="ECO:0007669"/>
    <property type="project" value="TreeGrafter"/>
</dbReference>
<dbReference type="Proteomes" id="UP000249203">
    <property type="component" value="Unassembled WGS sequence"/>
</dbReference>
<evidence type="ECO:0000313" key="4">
    <source>
        <dbReference type="Proteomes" id="UP000249203"/>
    </source>
</evidence>
<feature type="transmembrane region" description="Helical" evidence="1">
    <location>
        <begin position="206"/>
        <end position="230"/>
    </location>
</feature>
<accession>A0A327X7E7</accession>
<dbReference type="OrthoDB" id="9792424at2"/>
<dbReference type="NCBIfam" id="TIGR00843">
    <property type="entry name" value="benE"/>
    <property type="match status" value="1"/>
</dbReference>
<feature type="transmembrane region" description="Helical" evidence="1">
    <location>
        <begin position="242"/>
        <end position="266"/>
    </location>
</feature>
<feature type="transmembrane region" description="Helical" evidence="1">
    <location>
        <begin position="66"/>
        <end position="84"/>
    </location>
</feature>
<evidence type="ECO:0000313" key="2">
    <source>
        <dbReference type="EMBL" id="RAK01572.1"/>
    </source>
</evidence>
<protein>
    <submittedName>
        <fullName evidence="2">Benzoate membrane transport protein</fullName>
    </submittedName>
</protein>
<reference evidence="2 4" key="2">
    <citation type="submission" date="2018-06" db="EMBL/GenBank/DDBJ databases">
        <title>Genomic Encyclopedia of Type Strains, Phase III (KMG-III): the genomes of soil and plant-associated and newly described type strains.</title>
        <authorList>
            <person name="Whitman W."/>
        </authorList>
    </citation>
    <scope>NUCLEOTIDE SEQUENCE [LARGE SCALE GENOMIC DNA]</scope>
    <source>
        <strain evidence="2 4">CGMCC 1.15366</strain>
    </source>
</reference>
<evidence type="ECO:0000313" key="3">
    <source>
        <dbReference type="EMBL" id="RUO28403.1"/>
    </source>
</evidence>
<dbReference type="RefSeq" id="WP_111568058.1">
    <property type="nucleotide sequence ID" value="NZ_PIPK01000001.1"/>
</dbReference>
<organism evidence="2 4">
    <name type="scientific">Aliidiomarina maris</name>
    <dbReference type="NCBI Taxonomy" id="531312"/>
    <lineage>
        <taxon>Bacteria</taxon>
        <taxon>Pseudomonadati</taxon>
        <taxon>Pseudomonadota</taxon>
        <taxon>Gammaproteobacteria</taxon>
        <taxon>Alteromonadales</taxon>
        <taxon>Idiomarinaceae</taxon>
        <taxon>Aliidiomarina</taxon>
    </lineage>
</organism>
<keyword evidence="1" id="KW-0812">Transmembrane</keyword>
<name>A0A327X7E7_9GAMM</name>
<dbReference type="EMBL" id="QLMD01000001">
    <property type="protein sequence ID" value="RAK01572.1"/>
    <property type="molecule type" value="Genomic_DNA"/>
</dbReference>
<sequence>MIKLSHLAAGVTAVTVGYASAAVLILQAVTVLGGDSAMQSAWLLGLGLASGITTLFLAWRYKAPILTAWSTPGIILLITALQGVTPEQAVGVFIFSSALVALSGFGGWIERLVRWVPPPIAAALLAGILFPFVLGIIPALKQAPAVILSMLAIYFIAKARAPRLVFILLLLSAIGIPAATGRFDTANLVLELPQWVWIWPEFRLDLMLGIGVPLYVVSMVSQTMPGLFMLRSHGYAPPAGPLLRATGTAGLLLAPLGVFSIALAAITAAICQNSDADSDMQSRYKAAMVSGVVYILFGLLGASIVSLFNAIPAEVIKALAGIALLSVLVNSLTQAFSHKPHQEAAVVTFVVTASGAAFMGLSSAFWGLLSGMLLTHVVSRLYSKPVS</sequence>
<evidence type="ECO:0000256" key="1">
    <source>
        <dbReference type="SAM" id="Phobius"/>
    </source>
</evidence>
<dbReference type="Pfam" id="PF03594">
    <property type="entry name" value="BenE"/>
    <property type="match status" value="1"/>
</dbReference>
<feature type="transmembrane region" description="Helical" evidence="1">
    <location>
        <begin position="345"/>
        <end position="374"/>
    </location>
</feature>
<feature type="transmembrane region" description="Helical" evidence="1">
    <location>
        <begin position="286"/>
        <end position="308"/>
    </location>
</feature>
<feature type="transmembrane region" description="Helical" evidence="1">
    <location>
        <begin position="90"/>
        <end position="109"/>
    </location>
</feature>
<evidence type="ECO:0000313" key="5">
    <source>
        <dbReference type="Proteomes" id="UP000287865"/>
    </source>
</evidence>